<dbReference type="Gene3D" id="2.40.50.700">
    <property type="match status" value="1"/>
</dbReference>
<dbReference type="InterPro" id="IPR001900">
    <property type="entry name" value="RNase_II/R"/>
</dbReference>
<dbReference type="InterPro" id="IPR012340">
    <property type="entry name" value="NA-bd_OB-fold"/>
</dbReference>
<dbReference type="FunFam" id="2.40.50.700:FF:000002">
    <property type="entry name" value="Cell wall biogenesis protein"/>
    <property type="match status" value="1"/>
</dbReference>
<dbReference type="PANTHER" id="PTHR23355">
    <property type="entry name" value="RIBONUCLEASE"/>
    <property type="match status" value="1"/>
</dbReference>
<keyword evidence="5" id="KW-1185">Reference proteome</keyword>
<dbReference type="Pfam" id="PF17877">
    <property type="entry name" value="Dis3l2_C_term"/>
    <property type="match status" value="1"/>
</dbReference>
<evidence type="ECO:0000313" key="4">
    <source>
        <dbReference type="EMBL" id="KAF7725108.1"/>
    </source>
</evidence>
<reference evidence="4" key="1">
    <citation type="submission" date="2020-01" db="EMBL/GenBank/DDBJ databases">
        <title>Genome Sequencing of Three Apophysomyces-Like Fungal Strains Confirms a Novel Fungal Genus in the Mucoromycota with divergent Burkholderia-like Endosymbiotic Bacteria.</title>
        <authorList>
            <person name="Stajich J.E."/>
            <person name="Macias A.M."/>
            <person name="Carter-House D."/>
            <person name="Lovett B."/>
            <person name="Kasson L.R."/>
            <person name="Berry K."/>
            <person name="Grigoriev I."/>
            <person name="Chang Y."/>
            <person name="Spatafora J."/>
            <person name="Kasson M.T."/>
        </authorList>
    </citation>
    <scope>NUCLEOTIDE SEQUENCE</scope>
    <source>
        <strain evidence="4">NRRL A-21654</strain>
    </source>
</reference>
<dbReference type="GO" id="GO:0000932">
    <property type="term" value="C:P-body"/>
    <property type="evidence" value="ECO:0007669"/>
    <property type="project" value="TreeGrafter"/>
</dbReference>
<dbReference type="SMART" id="SM00955">
    <property type="entry name" value="RNB"/>
    <property type="match status" value="1"/>
</dbReference>
<proteinExistence type="inferred from homology"/>
<protein>
    <recommendedName>
        <fullName evidence="3">RNB domain-containing protein</fullName>
    </recommendedName>
</protein>
<dbReference type="Pfam" id="PF00773">
    <property type="entry name" value="RNB"/>
    <property type="match status" value="1"/>
</dbReference>
<dbReference type="AlphaFoldDB" id="A0A8H7BL79"/>
<comment type="caution">
    <text evidence="4">The sequence shown here is derived from an EMBL/GenBank/DDBJ whole genome shotgun (WGS) entry which is preliminary data.</text>
</comment>
<dbReference type="PANTHER" id="PTHR23355:SF9">
    <property type="entry name" value="DIS3-LIKE EXONUCLEASE 2"/>
    <property type="match status" value="1"/>
</dbReference>
<dbReference type="InterPro" id="IPR050180">
    <property type="entry name" value="RNR_Ribonuclease"/>
</dbReference>
<dbReference type="InterPro" id="IPR041505">
    <property type="entry name" value="Dis3_CSD2"/>
</dbReference>
<evidence type="ECO:0000259" key="3">
    <source>
        <dbReference type="SMART" id="SM00955"/>
    </source>
</evidence>
<organism evidence="4 5">
    <name type="scientific">Apophysomyces ossiformis</name>
    <dbReference type="NCBI Taxonomy" id="679940"/>
    <lineage>
        <taxon>Eukaryota</taxon>
        <taxon>Fungi</taxon>
        <taxon>Fungi incertae sedis</taxon>
        <taxon>Mucoromycota</taxon>
        <taxon>Mucoromycotina</taxon>
        <taxon>Mucoromycetes</taxon>
        <taxon>Mucorales</taxon>
        <taxon>Mucorineae</taxon>
        <taxon>Mucoraceae</taxon>
        <taxon>Apophysomyces</taxon>
    </lineage>
</organism>
<feature type="domain" description="RNB" evidence="3">
    <location>
        <begin position="617"/>
        <end position="953"/>
    </location>
</feature>
<dbReference type="OrthoDB" id="372421at2759"/>
<feature type="compositionally biased region" description="Polar residues" evidence="2">
    <location>
        <begin position="290"/>
        <end position="301"/>
    </location>
</feature>
<feature type="compositionally biased region" description="Basic and acidic residues" evidence="2">
    <location>
        <begin position="21"/>
        <end position="41"/>
    </location>
</feature>
<name>A0A8H7BL79_9FUNG</name>
<feature type="compositionally biased region" description="Low complexity" evidence="2">
    <location>
        <begin position="59"/>
        <end position="77"/>
    </location>
</feature>
<feature type="compositionally biased region" description="Basic and acidic residues" evidence="2">
    <location>
        <begin position="213"/>
        <end position="222"/>
    </location>
</feature>
<feature type="compositionally biased region" description="Low complexity" evidence="2">
    <location>
        <begin position="244"/>
        <end position="253"/>
    </location>
</feature>
<dbReference type="InterPro" id="IPR041093">
    <property type="entry name" value="Dis3l2-like_C"/>
</dbReference>
<evidence type="ECO:0000313" key="5">
    <source>
        <dbReference type="Proteomes" id="UP000605846"/>
    </source>
</evidence>
<feature type="region of interest" description="Disordered" evidence="2">
    <location>
        <begin position="1"/>
        <end position="78"/>
    </location>
</feature>
<sequence length="1159" mass="130721">MDILGLDGQTAPESTRGLFDPPERKVDQQRHSAQEFSDNHPAKIRQRSNSDYTPLSSMNNNNNNSIHHHNNTINNNSGRHRSALPIVCEEGDLRTEAQRTRASIANFNNFPMGQTNFRRSSALEYSQKLRSAFSEEKTMMTEPLHEDVDDEDENESYNRAEDLAATEAKLTGGYRGQKVQEDRTRSYASYAAASLDQKRNRRLSEPNGRPCHRYSDNQDFSRRSLNYSNTSRRISLHWPENDYNNNNNNNNSNDAHDSPPTQRGRPPSLNLDMNKTNRRSFSRNPGDWRSSMTATSTTNARSPPPLLPSGATRRTPISGLVPFTPTQVNFSREDNHPGQQSQRRALFTAHLPFSGVIPYLKSHQLVSGLLRVNKRNRSDAYVFCEEFNADIYICGSRDRNRALEGDTVAVKLVEVEKVMREKLEKEDAKLARNNGQPVIRKPDEEDEKEIMFGGEDDVDKVKPRYCGVVVAILERAQNQVFSGTLGLMRPSNKRMKKDGTEDFQSKDNAPRIVWFKPTDKRVPLIAIPVEQAPEGFLENYKQFEKRLFLGSIKRWPITSLHPFGVLEGEVGPVSDIKVQFKAILADNNFPSQDFSEQVTRCLPQLPWTPTEEAVAIRRDLRSIRCITLDAAADGDQDNAMSIQKLSENAFEVGFHVADISAFVKLHSPMDKEARARAIGIHLHETVPLWPTQLLQEVTNLSPGVDRYSFSVIWKLSQAGDVLDVWYGKTMIRSHGVLSAAEVQKVLDGRDLPSHLQIKESEKPKWEEDLRMLHTLAQNLKQTRLRNGALMLTEMELNVQLVDDKPVQIATKERMLAEDLLEEFKILANTGVAHKISSHFPEHALLQSQSPPNERKLLELAQYLQRVGYSIDPSSTGRLQASIDAIENPDARSVITTLVLRTMSARKYFCAGAFDINRYFHYSLNVPLYTHFTSPSRRYADLIVHRQLETALAGGVFHMEPEVIQKYAQHCNVKGQGAMNAREQTQHLFLSTFLAASGQATTTHEAIVVGVQAQAFDVVVPTVGLERRIHVINLPLNTSKYDSAAGLLHLHWKPGVATADAIVEQSFDTDTEDDDMGDLDCLSETVSQLSIQSPTAKRRPRSMSLRVVEGENPWISQQECTNPGECCQVIRPFDYVRVVVTADPIRNPPLIRILAANPFV</sequence>
<dbReference type="SUPFAM" id="SSF50249">
    <property type="entry name" value="Nucleic acid-binding proteins"/>
    <property type="match status" value="2"/>
</dbReference>
<dbReference type="GO" id="GO:0003723">
    <property type="term" value="F:RNA binding"/>
    <property type="evidence" value="ECO:0007669"/>
    <property type="project" value="InterPro"/>
</dbReference>
<dbReference type="Gene3D" id="2.40.50.690">
    <property type="match status" value="1"/>
</dbReference>
<feature type="compositionally biased region" description="Polar residues" evidence="2">
    <location>
        <begin position="47"/>
        <end position="58"/>
    </location>
</feature>
<dbReference type="GO" id="GO:0006402">
    <property type="term" value="P:mRNA catabolic process"/>
    <property type="evidence" value="ECO:0007669"/>
    <property type="project" value="TreeGrafter"/>
</dbReference>
<comment type="similarity">
    <text evidence="1">Belongs to the RNR ribonuclease family.</text>
</comment>
<gene>
    <name evidence="4" type="ORF">EC973_000434</name>
</gene>
<dbReference type="GO" id="GO:0000175">
    <property type="term" value="F:3'-5'-RNA exonuclease activity"/>
    <property type="evidence" value="ECO:0007669"/>
    <property type="project" value="TreeGrafter"/>
</dbReference>
<accession>A0A8H7BL79</accession>
<dbReference type="Gene3D" id="2.40.50.140">
    <property type="entry name" value="Nucleic acid-binding proteins"/>
    <property type="match status" value="1"/>
</dbReference>
<evidence type="ECO:0000256" key="1">
    <source>
        <dbReference type="ARBA" id="ARBA00005785"/>
    </source>
</evidence>
<feature type="region of interest" description="Disordered" evidence="2">
    <location>
        <begin position="237"/>
        <end position="319"/>
    </location>
</feature>
<dbReference type="Proteomes" id="UP000605846">
    <property type="component" value="Unassembled WGS sequence"/>
</dbReference>
<feature type="region of interest" description="Disordered" evidence="2">
    <location>
        <begin position="190"/>
        <end position="225"/>
    </location>
</feature>
<dbReference type="EMBL" id="JABAYA010000104">
    <property type="protein sequence ID" value="KAF7725108.1"/>
    <property type="molecule type" value="Genomic_DNA"/>
</dbReference>
<evidence type="ECO:0000256" key="2">
    <source>
        <dbReference type="SAM" id="MobiDB-lite"/>
    </source>
</evidence>
<dbReference type="Pfam" id="PF17849">
    <property type="entry name" value="OB_Dis3"/>
    <property type="match status" value="1"/>
</dbReference>